<dbReference type="Proteomes" id="UP000502608">
    <property type="component" value="Chromosome"/>
</dbReference>
<feature type="chain" id="PRO_5026277991" evidence="1">
    <location>
        <begin position="29"/>
        <end position="601"/>
    </location>
</feature>
<dbReference type="RefSeq" id="WP_167677263.1">
    <property type="nucleotide sequence ID" value="NZ_CP050313.1"/>
</dbReference>
<accession>A0A6G9QJ27</accession>
<proteinExistence type="predicted"/>
<feature type="signal peptide" evidence="1">
    <location>
        <begin position="1"/>
        <end position="28"/>
    </location>
</feature>
<keyword evidence="1" id="KW-0732">Signal</keyword>
<name>A0A6G9QJ27_9GAMM</name>
<dbReference type="AlphaFoldDB" id="A0A6G9QJ27"/>
<sequence length="601" mass="69338">MLKSIFAVSIFCRLACVFTLLATASAVANPLSLFTEQCLQFHTQTSVPIPSAWLKKDGDQLVVKASPEVHLQQIVDFEAGLLSLHNLNDLNNYYRSQTSAPEYQQALLMCQVHLADELTWLASQLDSNKLTSSAYQSLDTNTPYQVYSAKLASLLNRQWPQNTKALKHSLQANIEHYFSKKYQLTLPDICQLKEEAADEHQADFNTEQSIAFYLAHQQDEQCRKQAWIAYQIRAKDLIKPSLLKLHQLQTDFSKQRGYQNFTDYQLSFQGLTENQVEIFLASQTHNINQAPWNLITQLKKIPKSHQPKVSTALLLQTAFQQLEQLDIHFEQIDLINPSSKQQVYRIWHKQRLLGELYLHWFDEASSSPTDKLAGALIKYPVLGHQFGQYSLQLPQELTDTTQMRLLTLLSESISLLAKSGQFYYFNQQSVDSSSAEIGSLWLAKWLSRALDKPQIHNPRLVLIKQYQQQHQVFKSKVALYFYRQNNVTNWPWVQPMLDAQISQAFQRSFGHDWPQASDAIYSLQAIANQGINHYLLLWQQTLAELIMNEVNNDSKAKEIFELLVVNEHNQTLYDQLSAIYLQPMDFEKLIWRINHAGSKQE</sequence>
<protein>
    <submittedName>
        <fullName evidence="2">Uncharacterized protein</fullName>
    </submittedName>
</protein>
<evidence type="ECO:0000313" key="3">
    <source>
        <dbReference type="Proteomes" id="UP000502608"/>
    </source>
</evidence>
<reference evidence="2 3" key="1">
    <citation type="submission" date="2020-03" db="EMBL/GenBank/DDBJ databases">
        <title>Complete genome sequence of Shewanella sp.</title>
        <authorList>
            <person name="Kim Y.-S."/>
            <person name="Kim S.-J."/>
            <person name="Jung H.-K."/>
            <person name="Kim K.-H."/>
        </authorList>
    </citation>
    <scope>NUCLEOTIDE SEQUENCE [LARGE SCALE GENOMIC DNA]</scope>
    <source>
        <strain evidence="2 3">PN3F2</strain>
    </source>
</reference>
<dbReference type="InterPro" id="IPR024077">
    <property type="entry name" value="Neurolysin/TOP_dom2"/>
</dbReference>
<evidence type="ECO:0000256" key="1">
    <source>
        <dbReference type="SAM" id="SignalP"/>
    </source>
</evidence>
<gene>
    <name evidence="2" type="ORF">HBH39_08230</name>
</gene>
<dbReference type="Gene3D" id="1.10.1370.10">
    <property type="entry name" value="Neurolysin, domain 3"/>
    <property type="match status" value="1"/>
</dbReference>
<organism evidence="2 3">
    <name type="scientific">Shewanella aestuarii</name>
    <dbReference type="NCBI Taxonomy" id="1028752"/>
    <lineage>
        <taxon>Bacteria</taxon>
        <taxon>Pseudomonadati</taxon>
        <taxon>Pseudomonadota</taxon>
        <taxon>Gammaproteobacteria</taxon>
        <taxon>Alteromonadales</taxon>
        <taxon>Shewanellaceae</taxon>
        <taxon>Shewanella</taxon>
    </lineage>
</organism>
<dbReference type="KEGG" id="saes:HBH39_08230"/>
<keyword evidence="3" id="KW-1185">Reference proteome</keyword>
<dbReference type="EMBL" id="CP050313">
    <property type="protein sequence ID" value="QIR14472.1"/>
    <property type="molecule type" value="Genomic_DNA"/>
</dbReference>
<dbReference type="SUPFAM" id="SSF55486">
    <property type="entry name" value="Metalloproteases ('zincins'), catalytic domain"/>
    <property type="match status" value="1"/>
</dbReference>
<evidence type="ECO:0000313" key="2">
    <source>
        <dbReference type="EMBL" id="QIR14472.1"/>
    </source>
</evidence>